<accession>A0A2I0UP04</accession>
<proteinExistence type="predicted"/>
<keyword evidence="2" id="KW-1185">Reference proteome</keyword>
<dbReference type="AlphaFoldDB" id="A0A2I0UP04"/>
<gene>
    <name evidence="1" type="ORF">llap_1969</name>
</gene>
<sequence>MPFENLSAVAKMKLDPDQFGFYAEEPGQVLKKLCLKTVAICPAFDSPHSFPCTSSETLVAQQVMVPSAPIREKRLTAVLMK</sequence>
<protein>
    <submittedName>
        <fullName evidence="1">Conserved oligomeric golgi complex subunit 2</fullName>
    </submittedName>
</protein>
<reference evidence="2" key="1">
    <citation type="submission" date="2017-11" db="EMBL/GenBank/DDBJ databases">
        <authorList>
            <person name="Lima N.C."/>
            <person name="Parody-Merino A.M."/>
            <person name="Battley P.F."/>
            <person name="Fidler A.E."/>
            <person name="Prosdocimi F."/>
        </authorList>
    </citation>
    <scope>NUCLEOTIDE SEQUENCE [LARGE SCALE GENOMIC DNA]</scope>
</reference>
<dbReference type="Proteomes" id="UP000233556">
    <property type="component" value="Unassembled WGS sequence"/>
</dbReference>
<dbReference type="EMBL" id="KZ505670">
    <property type="protein sequence ID" value="PKU47769.1"/>
    <property type="molecule type" value="Genomic_DNA"/>
</dbReference>
<reference evidence="2" key="2">
    <citation type="submission" date="2017-12" db="EMBL/GenBank/DDBJ databases">
        <title>Genome sequence of the Bar-tailed Godwit (Limosa lapponica baueri).</title>
        <authorList>
            <person name="Lima N.C.B."/>
            <person name="Parody-Merino A.M."/>
            <person name="Battley P.F."/>
            <person name="Fidler A.E."/>
            <person name="Prosdocimi F."/>
        </authorList>
    </citation>
    <scope>NUCLEOTIDE SEQUENCE [LARGE SCALE GENOMIC DNA]</scope>
</reference>
<name>A0A2I0UP04_LIMLA</name>
<organism evidence="1 2">
    <name type="scientific">Limosa lapponica baueri</name>
    <dbReference type="NCBI Taxonomy" id="1758121"/>
    <lineage>
        <taxon>Eukaryota</taxon>
        <taxon>Metazoa</taxon>
        <taxon>Chordata</taxon>
        <taxon>Craniata</taxon>
        <taxon>Vertebrata</taxon>
        <taxon>Euteleostomi</taxon>
        <taxon>Archelosauria</taxon>
        <taxon>Archosauria</taxon>
        <taxon>Dinosauria</taxon>
        <taxon>Saurischia</taxon>
        <taxon>Theropoda</taxon>
        <taxon>Coelurosauria</taxon>
        <taxon>Aves</taxon>
        <taxon>Neognathae</taxon>
        <taxon>Neoaves</taxon>
        <taxon>Charadriiformes</taxon>
        <taxon>Scolopacidae</taxon>
        <taxon>Limosa</taxon>
    </lineage>
</organism>
<evidence type="ECO:0000313" key="2">
    <source>
        <dbReference type="Proteomes" id="UP000233556"/>
    </source>
</evidence>
<evidence type="ECO:0000313" key="1">
    <source>
        <dbReference type="EMBL" id="PKU47769.1"/>
    </source>
</evidence>